<dbReference type="GO" id="GO:0034599">
    <property type="term" value="P:cellular response to oxidative stress"/>
    <property type="evidence" value="ECO:0007669"/>
    <property type="project" value="InterPro"/>
</dbReference>
<dbReference type="GO" id="GO:0000302">
    <property type="term" value="P:response to reactive oxygen species"/>
    <property type="evidence" value="ECO:0007669"/>
    <property type="project" value="TreeGrafter"/>
</dbReference>
<dbReference type="GO" id="GO:0042744">
    <property type="term" value="P:hydrogen peroxide catabolic process"/>
    <property type="evidence" value="ECO:0007669"/>
    <property type="project" value="TreeGrafter"/>
</dbReference>
<evidence type="ECO:0000256" key="1">
    <source>
        <dbReference type="ARBA" id="ARBA00023002"/>
    </source>
</evidence>
<gene>
    <name evidence="3" type="ORF">Cvel_4162</name>
</gene>
<dbReference type="VEuPathDB" id="CryptoDB:Cvel_4162"/>
<dbReference type="InterPro" id="IPR044831">
    <property type="entry name" value="Ccp1-like"/>
</dbReference>
<dbReference type="AlphaFoldDB" id="A0A0G4G4E2"/>
<dbReference type="SUPFAM" id="SSF48113">
    <property type="entry name" value="Heme-dependent peroxidases"/>
    <property type="match status" value="1"/>
</dbReference>
<feature type="transmembrane region" description="Helical" evidence="2">
    <location>
        <begin position="167"/>
        <end position="191"/>
    </location>
</feature>
<proteinExistence type="predicted"/>
<organism evidence="3">
    <name type="scientific">Chromera velia CCMP2878</name>
    <dbReference type="NCBI Taxonomy" id="1169474"/>
    <lineage>
        <taxon>Eukaryota</taxon>
        <taxon>Sar</taxon>
        <taxon>Alveolata</taxon>
        <taxon>Colpodellida</taxon>
        <taxon>Chromeraceae</taxon>
        <taxon>Chromera</taxon>
    </lineage>
</organism>
<dbReference type="PANTHER" id="PTHR31356:SF66">
    <property type="entry name" value="CATALASE-PEROXIDASE"/>
    <property type="match status" value="1"/>
</dbReference>
<name>A0A0G4G4E2_9ALVE</name>
<keyword evidence="2" id="KW-0812">Transmembrane</keyword>
<dbReference type="PhylomeDB" id="A0A0G4G4E2"/>
<dbReference type="Gene3D" id="1.10.420.10">
    <property type="entry name" value="Peroxidase, domain 2"/>
    <property type="match status" value="1"/>
</dbReference>
<reference evidence="3" key="1">
    <citation type="submission" date="2014-11" db="EMBL/GenBank/DDBJ databases">
        <authorList>
            <person name="Otto D Thomas"/>
            <person name="Naeem Raeece"/>
        </authorList>
    </citation>
    <scope>NUCLEOTIDE SEQUENCE</scope>
</reference>
<keyword evidence="2" id="KW-1133">Transmembrane helix</keyword>
<dbReference type="PANTHER" id="PTHR31356">
    <property type="entry name" value="THYLAKOID LUMENAL 29 KDA PROTEIN, CHLOROPLASTIC-RELATED"/>
    <property type="match status" value="1"/>
</dbReference>
<dbReference type="EMBL" id="CDMZ01000882">
    <property type="protein sequence ID" value="CEM23251.1"/>
    <property type="molecule type" value="Genomic_DNA"/>
</dbReference>
<accession>A0A0G4G4E2</accession>
<evidence type="ECO:0008006" key="4">
    <source>
        <dbReference type="Google" id="ProtNLM"/>
    </source>
</evidence>
<protein>
    <recommendedName>
        <fullName evidence="4">Plant heme peroxidase family profile domain-containing protein</fullName>
    </recommendedName>
</protein>
<dbReference type="GO" id="GO:0020037">
    <property type="term" value="F:heme binding"/>
    <property type="evidence" value="ECO:0007669"/>
    <property type="project" value="InterPro"/>
</dbReference>
<keyword evidence="1" id="KW-0560">Oxidoreductase</keyword>
<keyword evidence="2" id="KW-0472">Membrane</keyword>
<dbReference type="GO" id="GO:0004601">
    <property type="term" value="F:peroxidase activity"/>
    <property type="evidence" value="ECO:0007669"/>
    <property type="project" value="InterPro"/>
</dbReference>
<dbReference type="InterPro" id="IPR010255">
    <property type="entry name" value="Haem_peroxidase_sf"/>
</dbReference>
<sequence>MVIMGAHTLGRANNDNSGFNGGWVDARVNEDRLNVEYYRDMLVENWNQVTSPAGKWEWKWGQNNQLGLMLNADMALMKSFSMDSDGQADCQNTNDCSDASTASTVREFATNNDQWLSDFASAFSKMVQNGNSGLSELSVTATTLNGGDPSEMAPIDDPVEDLQNSGFSLFGSSSSFVLGGVFFSFAFSLALL</sequence>
<evidence type="ECO:0000256" key="2">
    <source>
        <dbReference type="SAM" id="Phobius"/>
    </source>
</evidence>
<evidence type="ECO:0000313" key="3">
    <source>
        <dbReference type="EMBL" id="CEM23251.1"/>
    </source>
</evidence>